<dbReference type="Proteomes" id="UP000717328">
    <property type="component" value="Unassembled WGS sequence"/>
</dbReference>
<reference evidence="1" key="2">
    <citation type="submission" date="2021-10" db="EMBL/GenBank/DDBJ databases">
        <title>Phylogenomics reveals ancestral predisposition of the termite-cultivated fungus Termitomyces towards a domesticated lifestyle.</title>
        <authorList>
            <person name="Auxier B."/>
            <person name="Grum-Grzhimaylo A."/>
            <person name="Cardenas M.E."/>
            <person name="Lodge J.D."/>
            <person name="Laessoe T."/>
            <person name="Pedersen O."/>
            <person name="Smith M.E."/>
            <person name="Kuyper T.W."/>
            <person name="Franco-Molano E.A."/>
            <person name="Baroni T.J."/>
            <person name="Aanen D.K."/>
        </authorList>
    </citation>
    <scope>NUCLEOTIDE SEQUENCE</scope>
    <source>
        <strain evidence="1">D49</strain>
    </source>
</reference>
<organism evidence="1 2">
    <name type="scientific">Sphagnurus paluster</name>
    <dbReference type="NCBI Taxonomy" id="117069"/>
    <lineage>
        <taxon>Eukaryota</taxon>
        <taxon>Fungi</taxon>
        <taxon>Dikarya</taxon>
        <taxon>Basidiomycota</taxon>
        <taxon>Agaricomycotina</taxon>
        <taxon>Agaricomycetes</taxon>
        <taxon>Agaricomycetidae</taxon>
        <taxon>Agaricales</taxon>
        <taxon>Tricholomatineae</taxon>
        <taxon>Lyophyllaceae</taxon>
        <taxon>Sphagnurus</taxon>
    </lineage>
</organism>
<reference evidence="1" key="1">
    <citation type="submission" date="2021-02" db="EMBL/GenBank/DDBJ databases">
        <authorList>
            <person name="Nieuwenhuis M."/>
            <person name="Van De Peppel L.J.J."/>
        </authorList>
    </citation>
    <scope>NUCLEOTIDE SEQUENCE</scope>
    <source>
        <strain evidence="1">D49</strain>
    </source>
</reference>
<accession>A0A9P7GGX8</accession>
<evidence type="ECO:0000313" key="2">
    <source>
        <dbReference type="Proteomes" id="UP000717328"/>
    </source>
</evidence>
<protein>
    <submittedName>
        <fullName evidence="1">Uncharacterized protein</fullName>
    </submittedName>
</protein>
<dbReference type="EMBL" id="JABCKI010001653">
    <property type="protein sequence ID" value="KAG5649085.1"/>
    <property type="molecule type" value="Genomic_DNA"/>
</dbReference>
<gene>
    <name evidence="1" type="ORF">H0H81_006434</name>
</gene>
<dbReference type="AlphaFoldDB" id="A0A9P7GGX8"/>
<proteinExistence type="predicted"/>
<keyword evidence="2" id="KW-1185">Reference proteome</keyword>
<dbReference type="OrthoDB" id="10250105at2759"/>
<comment type="caution">
    <text evidence="1">The sequence shown here is derived from an EMBL/GenBank/DDBJ whole genome shotgun (WGS) entry which is preliminary data.</text>
</comment>
<evidence type="ECO:0000313" key="1">
    <source>
        <dbReference type="EMBL" id="KAG5649085.1"/>
    </source>
</evidence>
<sequence length="77" mass="8426">MHAPPRYHCAQSDQLVTLTTTTPPQRVRITGITPDHGLLRTVPERDAWGAGEAGAYINLQPDGNSFDMLKGLIRAKT</sequence>
<name>A0A9P7GGX8_9AGAR</name>